<feature type="transmembrane region" description="Helical" evidence="1">
    <location>
        <begin position="52"/>
        <end position="72"/>
    </location>
</feature>
<feature type="transmembrane region" description="Helical" evidence="1">
    <location>
        <begin position="122"/>
        <end position="142"/>
    </location>
</feature>
<feature type="transmembrane region" description="Helical" evidence="1">
    <location>
        <begin position="162"/>
        <end position="180"/>
    </location>
</feature>
<feature type="transmembrane region" description="Helical" evidence="1">
    <location>
        <begin position="211"/>
        <end position="244"/>
    </location>
</feature>
<keyword evidence="1" id="KW-0472">Membrane</keyword>
<accession>A0A0G4FDL6</accession>
<keyword evidence="1" id="KW-1133">Transmembrane helix</keyword>
<keyword evidence="1" id="KW-0812">Transmembrane</keyword>
<proteinExistence type="predicted"/>
<dbReference type="VEuPathDB" id="CryptoDB:Vbra_9000"/>
<organism evidence="2 3">
    <name type="scientific">Vitrella brassicaformis (strain CCMP3155)</name>
    <dbReference type="NCBI Taxonomy" id="1169540"/>
    <lineage>
        <taxon>Eukaryota</taxon>
        <taxon>Sar</taxon>
        <taxon>Alveolata</taxon>
        <taxon>Colpodellida</taxon>
        <taxon>Vitrellaceae</taxon>
        <taxon>Vitrella</taxon>
    </lineage>
</organism>
<gene>
    <name evidence="2" type="ORF">Vbra_9000</name>
</gene>
<dbReference type="EMBL" id="CDMY01000408">
    <property type="protein sequence ID" value="CEM11038.1"/>
    <property type="molecule type" value="Genomic_DNA"/>
</dbReference>
<feature type="transmembrane region" description="Helical" evidence="1">
    <location>
        <begin position="78"/>
        <end position="98"/>
    </location>
</feature>
<feature type="transmembrane region" description="Helical" evidence="1">
    <location>
        <begin position="187"/>
        <end position="205"/>
    </location>
</feature>
<evidence type="ECO:0000313" key="3">
    <source>
        <dbReference type="Proteomes" id="UP000041254"/>
    </source>
</evidence>
<evidence type="ECO:0008006" key="4">
    <source>
        <dbReference type="Google" id="ProtNLM"/>
    </source>
</evidence>
<evidence type="ECO:0000313" key="2">
    <source>
        <dbReference type="EMBL" id="CEM11038.1"/>
    </source>
</evidence>
<dbReference type="Proteomes" id="UP000041254">
    <property type="component" value="Unassembled WGS sequence"/>
</dbReference>
<name>A0A0G4FDL6_VITBC</name>
<dbReference type="InParanoid" id="A0A0G4FDL6"/>
<protein>
    <recommendedName>
        <fullName evidence="4">Transmembrane protein</fullName>
    </recommendedName>
</protein>
<reference evidence="2 3" key="1">
    <citation type="submission" date="2014-11" db="EMBL/GenBank/DDBJ databases">
        <authorList>
            <person name="Zhu J."/>
            <person name="Qi W."/>
            <person name="Song R."/>
        </authorList>
    </citation>
    <scope>NUCLEOTIDE SEQUENCE [LARGE SCALE GENOMIC DNA]</scope>
</reference>
<dbReference type="AlphaFoldDB" id="A0A0G4FDL6"/>
<evidence type="ECO:0000256" key="1">
    <source>
        <dbReference type="SAM" id="Phobius"/>
    </source>
</evidence>
<dbReference type="PhylomeDB" id="A0A0G4FDL6"/>
<keyword evidence="3" id="KW-1185">Reference proteome</keyword>
<sequence length="277" mass="30700">MPDAVQLHDGEAPSTDNGGLAYAPLVTPGDSGEANSDVSQPPEIRRFGSIDFYQLILTHQLWFFLPVLFHLIPASLAWLWFALPVVAVGVLASCWWSFSKRMAVLAPLGGATFPHRKSKHQLATHTLQLILFSLPIYFIALIQDFTRATLEFADEYEMDPGLCVAIGFGAVGVGFVIFALVTRCVGIYAISGVENTIALAVTWSIVYREAMWGVCVPFLCVLALGGQMVLFWVYLVLFLLFGVARLISWRWERNLVWSLLPTARVQQRTVGRPVSIV</sequence>